<evidence type="ECO:0008006" key="4">
    <source>
        <dbReference type="Google" id="ProtNLM"/>
    </source>
</evidence>
<dbReference type="RefSeq" id="WP_345362304.1">
    <property type="nucleotide sequence ID" value="NZ_BAABHJ010000023.1"/>
</dbReference>
<comment type="caution">
    <text evidence="2">The sequence shown here is derived from an EMBL/GenBank/DDBJ whole genome shotgun (WGS) entry which is preliminary data.</text>
</comment>
<dbReference type="EMBL" id="BAABHJ010000023">
    <property type="protein sequence ID" value="GAA4614115.1"/>
    <property type="molecule type" value="Genomic_DNA"/>
</dbReference>
<protein>
    <recommendedName>
        <fullName evidence="4">PE domain-containing protein</fullName>
    </recommendedName>
</protein>
<organism evidence="2 3">
    <name type="scientific">Actinoallomurus liliacearum</name>
    <dbReference type="NCBI Taxonomy" id="1080073"/>
    <lineage>
        <taxon>Bacteria</taxon>
        <taxon>Bacillati</taxon>
        <taxon>Actinomycetota</taxon>
        <taxon>Actinomycetes</taxon>
        <taxon>Streptosporangiales</taxon>
        <taxon>Thermomonosporaceae</taxon>
        <taxon>Actinoallomurus</taxon>
    </lineage>
</organism>
<feature type="region of interest" description="Disordered" evidence="1">
    <location>
        <begin position="127"/>
        <end position="149"/>
    </location>
</feature>
<sequence>MPPLNEGGAQPGSQYPKVWVGGGDPDIKWDPAKIARAASILEEALKTLAGTGALSGLETGGLVTAADLGDWDAGRALAGTTQAAHERITGVLSDFLGEYAGAAQMLRKMADHYATVERGLTSHARQIGVQDRPQTSTDNPTWHNVPSAD</sequence>
<evidence type="ECO:0000313" key="2">
    <source>
        <dbReference type="EMBL" id="GAA4614115.1"/>
    </source>
</evidence>
<gene>
    <name evidence="2" type="ORF">GCM10023195_61490</name>
</gene>
<feature type="compositionally biased region" description="Polar residues" evidence="1">
    <location>
        <begin position="132"/>
        <end position="149"/>
    </location>
</feature>
<proteinExistence type="predicted"/>
<accession>A0ABP8TUD5</accession>
<dbReference type="Proteomes" id="UP001500212">
    <property type="component" value="Unassembled WGS sequence"/>
</dbReference>
<evidence type="ECO:0000313" key="3">
    <source>
        <dbReference type="Proteomes" id="UP001500212"/>
    </source>
</evidence>
<keyword evidence="3" id="KW-1185">Reference proteome</keyword>
<name>A0ABP8TUD5_9ACTN</name>
<evidence type="ECO:0000256" key="1">
    <source>
        <dbReference type="SAM" id="MobiDB-lite"/>
    </source>
</evidence>
<reference evidence="3" key="1">
    <citation type="journal article" date="2019" name="Int. J. Syst. Evol. Microbiol.">
        <title>The Global Catalogue of Microorganisms (GCM) 10K type strain sequencing project: providing services to taxonomists for standard genome sequencing and annotation.</title>
        <authorList>
            <consortium name="The Broad Institute Genomics Platform"/>
            <consortium name="The Broad Institute Genome Sequencing Center for Infectious Disease"/>
            <person name="Wu L."/>
            <person name="Ma J."/>
        </authorList>
    </citation>
    <scope>NUCLEOTIDE SEQUENCE [LARGE SCALE GENOMIC DNA]</scope>
    <source>
        <strain evidence="3">JCM 17938</strain>
    </source>
</reference>